<protein>
    <recommendedName>
        <fullName evidence="7">Protein kinase domain-containing protein</fullName>
    </recommendedName>
</protein>
<dbReference type="InterPro" id="IPR051681">
    <property type="entry name" value="Ser/Thr_Kinases-Pseudokinases"/>
</dbReference>
<keyword evidence="3" id="KW-0418">Kinase</keyword>
<sequence length="205" mass="22877">MDKKNLGQGGFGVVKKGKLDVALKVVQNARDYIHEVSVLAKLQSPFLIHMIGAYVDKDNYVIALEQLEQSLFEFFQSQKNQTITPIIEVQCIQISKDIAFGLKYLHDNGIIHADLKSQNILLTSVEKRAKICDFGSSKLKSLTSTTMAGPQIAGTIGYKAYELQEKGAKTTKVSDIFSLGIVLWEVQSFQIPFEDCNSELQIMKE</sequence>
<keyword evidence="4" id="KW-0067">ATP-binding</keyword>
<evidence type="ECO:0000313" key="8">
    <source>
        <dbReference type="EMBL" id="NDV36609.1"/>
    </source>
</evidence>
<dbReference type="GO" id="GO:0005524">
    <property type="term" value="F:ATP binding"/>
    <property type="evidence" value="ECO:0007669"/>
    <property type="project" value="UniProtKB-KW"/>
</dbReference>
<evidence type="ECO:0000256" key="5">
    <source>
        <dbReference type="ARBA" id="ARBA00047899"/>
    </source>
</evidence>
<dbReference type="PANTHER" id="PTHR44329:SF288">
    <property type="entry name" value="MITOGEN-ACTIVATED PROTEIN KINASE KINASE KINASE 20"/>
    <property type="match status" value="1"/>
</dbReference>
<comment type="catalytic activity">
    <reaction evidence="6">
        <text>L-seryl-[protein] + ATP = O-phospho-L-seryl-[protein] + ADP + H(+)</text>
        <dbReference type="Rhea" id="RHEA:17989"/>
        <dbReference type="Rhea" id="RHEA-COMP:9863"/>
        <dbReference type="Rhea" id="RHEA-COMP:11604"/>
        <dbReference type="ChEBI" id="CHEBI:15378"/>
        <dbReference type="ChEBI" id="CHEBI:29999"/>
        <dbReference type="ChEBI" id="CHEBI:30616"/>
        <dbReference type="ChEBI" id="CHEBI:83421"/>
        <dbReference type="ChEBI" id="CHEBI:456216"/>
        <dbReference type="EC" id="2.7.11.1"/>
    </reaction>
</comment>
<dbReference type="PROSITE" id="PS50011">
    <property type="entry name" value="PROTEIN_KINASE_DOM"/>
    <property type="match status" value="1"/>
</dbReference>
<dbReference type="AlphaFoldDB" id="A0A6B2LHN6"/>
<reference evidence="8" key="1">
    <citation type="journal article" date="2020" name="J. Eukaryot. Microbiol.">
        <title>De novo Sequencing, Assembly and Annotation of the Transcriptome for the Free-Living Testate Amoeba Arcella intermedia.</title>
        <authorList>
            <person name="Ribeiro G.M."/>
            <person name="Porfirio-Sousa A.L."/>
            <person name="Maurer-Alcala X.X."/>
            <person name="Katz L.A."/>
            <person name="Lahr D.J.G."/>
        </authorList>
    </citation>
    <scope>NUCLEOTIDE SEQUENCE</scope>
</reference>
<dbReference type="SUPFAM" id="SSF56112">
    <property type="entry name" value="Protein kinase-like (PK-like)"/>
    <property type="match status" value="1"/>
</dbReference>
<dbReference type="PROSITE" id="PS00108">
    <property type="entry name" value="PROTEIN_KINASE_ST"/>
    <property type="match status" value="1"/>
</dbReference>
<dbReference type="InterPro" id="IPR008271">
    <property type="entry name" value="Ser/Thr_kinase_AS"/>
</dbReference>
<dbReference type="InterPro" id="IPR000719">
    <property type="entry name" value="Prot_kinase_dom"/>
</dbReference>
<keyword evidence="2" id="KW-0547">Nucleotide-binding</keyword>
<evidence type="ECO:0000256" key="3">
    <source>
        <dbReference type="ARBA" id="ARBA00022777"/>
    </source>
</evidence>
<evidence type="ECO:0000256" key="4">
    <source>
        <dbReference type="ARBA" id="ARBA00022840"/>
    </source>
</evidence>
<dbReference type="InterPro" id="IPR011009">
    <property type="entry name" value="Kinase-like_dom_sf"/>
</dbReference>
<evidence type="ECO:0000259" key="7">
    <source>
        <dbReference type="PROSITE" id="PS50011"/>
    </source>
</evidence>
<feature type="domain" description="Protein kinase" evidence="7">
    <location>
        <begin position="1"/>
        <end position="205"/>
    </location>
</feature>
<dbReference type="GO" id="GO:0004674">
    <property type="term" value="F:protein serine/threonine kinase activity"/>
    <property type="evidence" value="ECO:0007669"/>
    <property type="project" value="UniProtKB-EC"/>
</dbReference>
<organism evidence="8">
    <name type="scientific">Arcella intermedia</name>
    <dbReference type="NCBI Taxonomy" id="1963864"/>
    <lineage>
        <taxon>Eukaryota</taxon>
        <taxon>Amoebozoa</taxon>
        <taxon>Tubulinea</taxon>
        <taxon>Elardia</taxon>
        <taxon>Arcellinida</taxon>
        <taxon>Sphaerothecina</taxon>
        <taxon>Arcellidae</taxon>
        <taxon>Arcella</taxon>
    </lineage>
</organism>
<name>A0A6B2LHN6_9EUKA</name>
<evidence type="ECO:0000256" key="2">
    <source>
        <dbReference type="ARBA" id="ARBA00022741"/>
    </source>
</evidence>
<accession>A0A6B2LHN6</accession>
<dbReference type="SMART" id="SM00220">
    <property type="entry name" value="S_TKc"/>
    <property type="match status" value="1"/>
</dbReference>
<dbReference type="Pfam" id="PF00069">
    <property type="entry name" value="Pkinase"/>
    <property type="match status" value="1"/>
</dbReference>
<evidence type="ECO:0000256" key="6">
    <source>
        <dbReference type="ARBA" id="ARBA00048679"/>
    </source>
</evidence>
<keyword evidence="1" id="KW-0808">Transferase</keyword>
<comment type="catalytic activity">
    <reaction evidence="5">
        <text>L-threonyl-[protein] + ATP = O-phospho-L-threonyl-[protein] + ADP + H(+)</text>
        <dbReference type="Rhea" id="RHEA:46608"/>
        <dbReference type="Rhea" id="RHEA-COMP:11060"/>
        <dbReference type="Rhea" id="RHEA-COMP:11605"/>
        <dbReference type="ChEBI" id="CHEBI:15378"/>
        <dbReference type="ChEBI" id="CHEBI:30013"/>
        <dbReference type="ChEBI" id="CHEBI:30616"/>
        <dbReference type="ChEBI" id="CHEBI:61977"/>
        <dbReference type="ChEBI" id="CHEBI:456216"/>
        <dbReference type="EC" id="2.7.11.1"/>
    </reaction>
</comment>
<dbReference type="EMBL" id="GIBP01007640">
    <property type="protein sequence ID" value="NDV36609.1"/>
    <property type="molecule type" value="Transcribed_RNA"/>
</dbReference>
<evidence type="ECO:0000256" key="1">
    <source>
        <dbReference type="ARBA" id="ARBA00022679"/>
    </source>
</evidence>
<proteinExistence type="predicted"/>
<dbReference type="PANTHER" id="PTHR44329">
    <property type="entry name" value="SERINE/THREONINE-PROTEIN KINASE TNNI3K-RELATED"/>
    <property type="match status" value="1"/>
</dbReference>
<dbReference type="Gene3D" id="1.10.510.10">
    <property type="entry name" value="Transferase(Phosphotransferase) domain 1"/>
    <property type="match status" value="1"/>
</dbReference>